<dbReference type="EMBL" id="CAIIXF020000010">
    <property type="protein sequence ID" value="CAH1796160.1"/>
    <property type="molecule type" value="Genomic_DNA"/>
</dbReference>
<dbReference type="OrthoDB" id="6070695at2759"/>
<dbReference type="Pfam" id="PF08373">
    <property type="entry name" value="RAP"/>
    <property type="match status" value="1"/>
</dbReference>
<dbReference type="SMART" id="SM00952">
    <property type="entry name" value="RAP"/>
    <property type="match status" value="1"/>
</dbReference>
<dbReference type="AlphaFoldDB" id="A0A8J1TV68"/>
<comment type="caution">
    <text evidence="1">The sequence shown here is derived from an EMBL/GenBank/DDBJ whole genome shotgun (WGS) entry which is preliminary data.</text>
</comment>
<evidence type="ECO:0000313" key="1">
    <source>
        <dbReference type="EMBL" id="CAH1796160.1"/>
    </source>
</evidence>
<gene>
    <name evidence="1" type="ORF">OFUS_LOCUS20602</name>
</gene>
<keyword evidence="2" id="KW-1185">Reference proteome</keyword>
<dbReference type="Proteomes" id="UP000749559">
    <property type="component" value="Unassembled WGS sequence"/>
</dbReference>
<protein>
    <submittedName>
        <fullName evidence="1">Uncharacterized protein</fullName>
    </submittedName>
</protein>
<dbReference type="InterPro" id="IPR013584">
    <property type="entry name" value="RAP"/>
</dbReference>
<name>A0A8J1TV68_OWEFU</name>
<proteinExistence type="predicted"/>
<organism evidence="1 2">
    <name type="scientific">Owenia fusiformis</name>
    <name type="common">Polychaete worm</name>
    <dbReference type="NCBI Taxonomy" id="6347"/>
    <lineage>
        <taxon>Eukaryota</taxon>
        <taxon>Metazoa</taxon>
        <taxon>Spiralia</taxon>
        <taxon>Lophotrochozoa</taxon>
        <taxon>Annelida</taxon>
        <taxon>Polychaeta</taxon>
        <taxon>Sedentaria</taxon>
        <taxon>Canalipalpata</taxon>
        <taxon>Sabellida</taxon>
        <taxon>Oweniida</taxon>
        <taxon>Oweniidae</taxon>
        <taxon>Owenia</taxon>
    </lineage>
</organism>
<sequence>MCNMHGQVMGLSKKCIQHLIFKQSWRNSQQFSIIKSLKWQQCSSRNNVALVIPQVKLMNTWSNLKIPNLRKTNEIRYVPVKDRYHIHKGEMVKYRSEENGYLHSVLESLPEYFTHLLEKRTSGNSQCETPVDHIHQEIIKFNGAKNEATSTVIEILETLLNSQEEDIALEMSSPEFESFTLKIVPLLKRNGNSDLVRIITLLSQLPFDQLHRKIKVKQVLWMGLDELLTSRTLTLDMKEVLKLLDFFYLLHFSPTKSMRSIDHIFNKIQIHLDDLSKIDLVSLMMAMCVIRKGPPDVVTKIEQRICESMKNTIWTVEEMMIVCLGLFKSRNKLTNPSLHVKLLRQAIKDYEQLTSICKGAIIKITNYSVGKFVKKNDPEIYKSILDLFTEISNASDQLENLEMVVLNNIMLLSMNIGYVDANILKAYKTRVMHDDMAYMRVKEIARILHISASFRMNSQEDTDLCLKFLNELESPHRELEASQFPESILQALVALSYEGIYSVKLQNQLFSSKSIAHLKRYYSKYFVRDLFQLDCSISIERPSYNGNRLPENILQENMIAELKPQLPNVSLSARYKQSTREGVLLDIYAILNYIFVDIEGEFMKVHPILPHFPKTPEIEIRYKGSLPIPIEEWSKEEYTEKVAIVIFSPTSFYQYQEHSTDGTSVPSWHLYGISRLRLRQLELLGYRVIQMNHFDLNRARNQKKYVETKIFPNYDDSSLSE</sequence>
<evidence type="ECO:0000313" key="2">
    <source>
        <dbReference type="Proteomes" id="UP000749559"/>
    </source>
</evidence>
<accession>A0A8J1TV68</accession>
<reference evidence="1" key="1">
    <citation type="submission" date="2022-03" db="EMBL/GenBank/DDBJ databases">
        <authorList>
            <person name="Martin C."/>
        </authorList>
    </citation>
    <scope>NUCLEOTIDE SEQUENCE</scope>
</reference>